<comment type="caution">
    <text evidence="10">The sequence shown here is derived from an EMBL/GenBank/DDBJ whole genome shotgun (WGS) entry which is preliminary data.</text>
</comment>
<evidence type="ECO:0000256" key="7">
    <source>
        <dbReference type="ARBA" id="ARBA00022967"/>
    </source>
</evidence>
<proteinExistence type="inferred from homology"/>
<accession>A0A0R1H381</accession>
<dbReference type="InterPro" id="IPR015856">
    <property type="entry name" value="ABC_transpr_CbiO/EcfA_su"/>
</dbReference>
<comment type="similarity">
    <text evidence="2">Belongs to the ABC transporter superfamily.</text>
</comment>
<dbReference type="GO" id="GO:0016887">
    <property type="term" value="F:ATP hydrolysis activity"/>
    <property type="evidence" value="ECO:0007669"/>
    <property type="project" value="InterPro"/>
</dbReference>
<evidence type="ECO:0000256" key="6">
    <source>
        <dbReference type="ARBA" id="ARBA00022840"/>
    </source>
</evidence>
<dbReference type="PROSITE" id="PS50893">
    <property type="entry name" value="ABC_TRANSPORTER_2"/>
    <property type="match status" value="1"/>
</dbReference>
<name>A0A0R1H381_9LACO</name>
<evidence type="ECO:0000313" key="11">
    <source>
        <dbReference type="Proteomes" id="UP000050909"/>
    </source>
</evidence>
<dbReference type="PANTHER" id="PTHR43553:SF24">
    <property type="entry name" value="ENERGY-COUPLING FACTOR TRANSPORTER ATP-BINDING PROTEIN ECFA1"/>
    <property type="match status" value="1"/>
</dbReference>
<reference evidence="10 11" key="1">
    <citation type="journal article" date="2015" name="Genome Announc.">
        <title>Expanding the biotechnology potential of lactobacilli through comparative genomics of 213 strains and associated genera.</title>
        <authorList>
            <person name="Sun Z."/>
            <person name="Harris H.M."/>
            <person name="McCann A."/>
            <person name="Guo C."/>
            <person name="Argimon S."/>
            <person name="Zhang W."/>
            <person name="Yang X."/>
            <person name="Jeffery I.B."/>
            <person name="Cooney J.C."/>
            <person name="Kagawa T.F."/>
            <person name="Liu W."/>
            <person name="Song Y."/>
            <person name="Salvetti E."/>
            <person name="Wrobel A."/>
            <person name="Rasinkangas P."/>
            <person name="Parkhill J."/>
            <person name="Rea M.C."/>
            <person name="O'Sullivan O."/>
            <person name="Ritari J."/>
            <person name="Douillard F.P."/>
            <person name="Paul Ross R."/>
            <person name="Yang R."/>
            <person name="Briner A.E."/>
            <person name="Felis G.E."/>
            <person name="de Vos W.M."/>
            <person name="Barrangou R."/>
            <person name="Klaenhammer T.R."/>
            <person name="Caufield P.W."/>
            <person name="Cui Y."/>
            <person name="Zhang H."/>
            <person name="O'Toole P.W."/>
        </authorList>
    </citation>
    <scope>NUCLEOTIDE SEQUENCE [LARGE SCALE GENOMIC DNA]</scope>
    <source>
        <strain evidence="10 11">DSM 20534</strain>
    </source>
</reference>
<dbReference type="FunFam" id="3.40.50.300:FF:000224">
    <property type="entry name" value="Energy-coupling factor transporter ATP-binding protein EcfA"/>
    <property type="match status" value="1"/>
</dbReference>
<protein>
    <submittedName>
        <fullName evidence="10">ABC transporter, ATP-binding protein</fullName>
    </submittedName>
</protein>
<evidence type="ECO:0000313" key="10">
    <source>
        <dbReference type="EMBL" id="KRK37954.1"/>
    </source>
</evidence>
<dbReference type="Pfam" id="PF00005">
    <property type="entry name" value="ABC_tran"/>
    <property type="match status" value="1"/>
</dbReference>
<dbReference type="NCBIfam" id="NF010167">
    <property type="entry name" value="PRK13648.1"/>
    <property type="match status" value="1"/>
</dbReference>
<dbReference type="InterPro" id="IPR030947">
    <property type="entry name" value="EcfA_1"/>
</dbReference>
<dbReference type="GO" id="GO:0005524">
    <property type="term" value="F:ATP binding"/>
    <property type="evidence" value="ECO:0007669"/>
    <property type="project" value="UniProtKB-KW"/>
</dbReference>
<sequence>MVGMTQKDNIIEVQNVTFTYNEAERPALHDVSLSVQRGSWTAIIGHNGSGKSTLARLLNGLLVPDDEKSKIYIDGIELTDDTVWQIRNDIGIVFQNPDNQFVGATVEDDVAFGMENRGVSRAEMQEVVQRVVADVRMTDFIKSEPARLSGGQKQRVAIAGIIAIKPKIIILDESTSMLDPEGKKDVLDLIRRVKEQNDLTVVSITHDIEEASEADDIIILNDGEIVQTGTPKEIFQQVELIDRMGLEVPFINQLIAQLRANGIDVPLAVTNESELTDYLWKLNSNM</sequence>
<dbReference type="InterPro" id="IPR050095">
    <property type="entry name" value="ECF_ABC_transporter_ATP-bd"/>
</dbReference>
<gene>
    <name evidence="10" type="ORF">FC62_GL000721</name>
</gene>
<dbReference type="CDD" id="cd03225">
    <property type="entry name" value="ABC_cobalt_CbiO_domain1"/>
    <property type="match status" value="1"/>
</dbReference>
<keyword evidence="7" id="KW-1278">Translocase</keyword>
<dbReference type="GO" id="GO:0042626">
    <property type="term" value="F:ATPase-coupled transmembrane transporter activity"/>
    <property type="evidence" value="ECO:0007669"/>
    <property type="project" value="TreeGrafter"/>
</dbReference>
<dbReference type="InterPro" id="IPR017871">
    <property type="entry name" value="ABC_transporter-like_CS"/>
</dbReference>
<dbReference type="NCBIfam" id="NF010156">
    <property type="entry name" value="PRK13635.1"/>
    <property type="match status" value="1"/>
</dbReference>
<keyword evidence="6 10" id="KW-0067">ATP-binding</keyword>
<organism evidence="10 11">
    <name type="scientific">Amylolactobacillus amylotrophicus DSM 20534</name>
    <dbReference type="NCBI Taxonomy" id="1423722"/>
    <lineage>
        <taxon>Bacteria</taxon>
        <taxon>Bacillati</taxon>
        <taxon>Bacillota</taxon>
        <taxon>Bacilli</taxon>
        <taxon>Lactobacillales</taxon>
        <taxon>Lactobacillaceae</taxon>
        <taxon>Amylolactobacillus</taxon>
    </lineage>
</organism>
<dbReference type="SMART" id="SM00382">
    <property type="entry name" value="AAA"/>
    <property type="match status" value="1"/>
</dbReference>
<dbReference type="Gene3D" id="3.40.50.300">
    <property type="entry name" value="P-loop containing nucleotide triphosphate hydrolases"/>
    <property type="match status" value="1"/>
</dbReference>
<dbReference type="InterPro" id="IPR027417">
    <property type="entry name" value="P-loop_NTPase"/>
</dbReference>
<evidence type="ECO:0000259" key="9">
    <source>
        <dbReference type="PROSITE" id="PS50893"/>
    </source>
</evidence>
<dbReference type="Proteomes" id="UP000050909">
    <property type="component" value="Unassembled WGS sequence"/>
</dbReference>
<dbReference type="PATRIC" id="fig|1423722.3.peg.738"/>
<evidence type="ECO:0000256" key="1">
    <source>
        <dbReference type="ARBA" id="ARBA00004202"/>
    </source>
</evidence>
<keyword evidence="8" id="KW-0472">Membrane</keyword>
<dbReference type="EMBL" id="AZCV01000002">
    <property type="protein sequence ID" value="KRK37954.1"/>
    <property type="molecule type" value="Genomic_DNA"/>
</dbReference>
<dbReference type="PANTHER" id="PTHR43553">
    <property type="entry name" value="HEAVY METAL TRANSPORTER"/>
    <property type="match status" value="1"/>
</dbReference>
<dbReference type="SUPFAM" id="SSF52540">
    <property type="entry name" value="P-loop containing nucleoside triphosphate hydrolases"/>
    <property type="match status" value="1"/>
</dbReference>
<evidence type="ECO:0000256" key="3">
    <source>
        <dbReference type="ARBA" id="ARBA00022448"/>
    </source>
</evidence>
<keyword evidence="11" id="KW-1185">Reference proteome</keyword>
<dbReference type="InterPro" id="IPR003439">
    <property type="entry name" value="ABC_transporter-like_ATP-bd"/>
</dbReference>
<evidence type="ECO:0000256" key="4">
    <source>
        <dbReference type="ARBA" id="ARBA00022475"/>
    </source>
</evidence>
<dbReference type="GO" id="GO:0043190">
    <property type="term" value="C:ATP-binding cassette (ABC) transporter complex"/>
    <property type="evidence" value="ECO:0007669"/>
    <property type="project" value="TreeGrafter"/>
</dbReference>
<keyword evidence="4" id="KW-1003">Cell membrane</keyword>
<feature type="domain" description="ABC transporter" evidence="9">
    <location>
        <begin position="11"/>
        <end position="247"/>
    </location>
</feature>
<keyword evidence="3" id="KW-0813">Transport</keyword>
<dbReference type="PROSITE" id="PS00211">
    <property type="entry name" value="ABC_TRANSPORTER_1"/>
    <property type="match status" value="1"/>
</dbReference>
<keyword evidence="5" id="KW-0547">Nucleotide-binding</keyword>
<dbReference type="InterPro" id="IPR003593">
    <property type="entry name" value="AAA+_ATPase"/>
</dbReference>
<evidence type="ECO:0000256" key="8">
    <source>
        <dbReference type="ARBA" id="ARBA00023136"/>
    </source>
</evidence>
<dbReference type="AlphaFoldDB" id="A0A0R1H381"/>
<dbReference type="NCBIfam" id="TIGR04520">
    <property type="entry name" value="ECF_ATPase_1"/>
    <property type="match status" value="1"/>
</dbReference>
<evidence type="ECO:0000256" key="2">
    <source>
        <dbReference type="ARBA" id="ARBA00005417"/>
    </source>
</evidence>
<comment type="subcellular location">
    <subcellularLocation>
        <location evidence="1">Cell membrane</location>
        <topology evidence="1">Peripheral membrane protein</topology>
    </subcellularLocation>
</comment>
<evidence type="ECO:0000256" key="5">
    <source>
        <dbReference type="ARBA" id="ARBA00022741"/>
    </source>
</evidence>